<sequence length="284" mass="32245">MIKGLQLRKNTKPMSRKTIVGFVIVIILLLTTIGSGGWYYFVHKPALAVAEMKRQQDEQLSRDIKEVDDFYLTSLSGGSIQSLISLLTEIVASYELLNKFSYTNETFVCDSRSCSFNYQLGKNGTFAVMQKTFWGKTYTSNFSTKGFDYTGIKSGLNNNEVLVQYKKRNNKGLKYPCGDVLSYIYSWNTIMAREWEIKIDSPPSSKVLEKEKTLALKGRATLFKFNFIKWSMKFPKLEPKDNSKLLYLASLFGRQAYSDAFIVQKIDSVKAKKISGVVVCKSGI</sequence>
<name>A0ABU4QPI0_9ENTR</name>
<evidence type="ECO:0000313" key="2">
    <source>
        <dbReference type="EMBL" id="MDX6040049.1"/>
    </source>
</evidence>
<proteinExistence type="predicted"/>
<organism evidence="2 3">
    <name type="scientific">Scandinavium lactucae</name>
    <dbReference type="NCBI Taxonomy" id="3095028"/>
    <lineage>
        <taxon>Bacteria</taxon>
        <taxon>Pseudomonadati</taxon>
        <taxon>Pseudomonadota</taxon>
        <taxon>Gammaproteobacteria</taxon>
        <taxon>Enterobacterales</taxon>
        <taxon>Enterobacteriaceae</taxon>
        <taxon>Scandinavium</taxon>
    </lineage>
</organism>
<accession>A0ABU4QPI0</accession>
<keyword evidence="1" id="KW-0812">Transmembrane</keyword>
<dbReference type="Proteomes" id="UP001275664">
    <property type="component" value="Unassembled WGS sequence"/>
</dbReference>
<dbReference type="EMBL" id="JAWXRD010000009">
    <property type="protein sequence ID" value="MDX6040049.1"/>
    <property type="molecule type" value="Genomic_DNA"/>
</dbReference>
<keyword evidence="3" id="KW-1185">Reference proteome</keyword>
<evidence type="ECO:0000256" key="1">
    <source>
        <dbReference type="SAM" id="Phobius"/>
    </source>
</evidence>
<comment type="caution">
    <text evidence="2">The sequence shown here is derived from an EMBL/GenBank/DDBJ whole genome shotgun (WGS) entry which is preliminary data.</text>
</comment>
<protein>
    <submittedName>
        <fullName evidence="2">Uncharacterized protein</fullName>
    </submittedName>
</protein>
<keyword evidence="1" id="KW-0472">Membrane</keyword>
<dbReference type="RefSeq" id="WP_319785780.1">
    <property type="nucleotide sequence ID" value="NZ_JAWXRD010000009.1"/>
</dbReference>
<evidence type="ECO:0000313" key="3">
    <source>
        <dbReference type="Proteomes" id="UP001275664"/>
    </source>
</evidence>
<feature type="transmembrane region" description="Helical" evidence="1">
    <location>
        <begin position="20"/>
        <end position="41"/>
    </location>
</feature>
<reference evidence="2 3" key="1">
    <citation type="submission" date="2023-11" db="EMBL/GenBank/DDBJ databases">
        <title>Scandinavium wanjuensis sp. nov., isolated from lettuce South Korea.</title>
        <authorList>
            <person name="Park J."/>
            <person name="Park S."/>
            <person name="Oh K.K."/>
            <person name="Cho G.S."/>
            <person name="Franz C.M.A.P."/>
        </authorList>
    </citation>
    <scope>NUCLEOTIDE SEQUENCE [LARGE SCALE GENOMIC DNA]</scope>
    <source>
        <strain evidence="2 3">V105_6</strain>
    </source>
</reference>
<gene>
    <name evidence="2" type="ORF">SIK69_07540</name>
</gene>
<keyword evidence="1" id="KW-1133">Transmembrane helix</keyword>